<protein>
    <recommendedName>
        <fullName evidence="5">Glycoside hydrolase family 42 N-terminal domain-containing protein</fullName>
    </recommendedName>
</protein>
<keyword evidence="2" id="KW-0812">Transmembrane</keyword>
<reference evidence="3 4" key="1">
    <citation type="journal article" date="2016" name="Nat. Commun.">
        <title>Thousands of microbial genomes shed light on interconnected biogeochemical processes in an aquifer system.</title>
        <authorList>
            <person name="Anantharaman K."/>
            <person name="Brown C.T."/>
            <person name="Hug L.A."/>
            <person name="Sharon I."/>
            <person name="Castelle C.J."/>
            <person name="Probst A.J."/>
            <person name="Thomas B.C."/>
            <person name="Singh A."/>
            <person name="Wilkins M.J."/>
            <person name="Karaoz U."/>
            <person name="Brodie E.L."/>
            <person name="Williams K.H."/>
            <person name="Hubbard S.S."/>
            <person name="Banfield J.F."/>
        </authorList>
    </citation>
    <scope>NUCLEOTIDE SEQUENCE [LARGE SCALE GENOMIC DNA]</scope>
</reference>
<dbReference type="EMBL" id="MFKN01000012">
    <property type="protein sequence ID" value="OGG41105.1"/>
    <property type="molecule type" value="Genomic_DNA"/>
</dbReference>
<evidence type="ECO:0000256" key="2">
    <source>
        <dbReference type="SAM" id="Phobius"/>
    </source>
</evidence>
<dbReference type="Proteomes" id="UP000179014">
    <property type="component" value="Unassembled WGS sequence"/>
</dbReference>
<proteinExistence type="predicted"/>
<evidence type="ECO:0008006" key="5">
    <source>
        <dbReference type="Google" id="ProtNLM"/>
    </source>
</evidence>
<comment type="caution">
    <text evidence="3">The sequence shown here is derived from an EMBL/GenBank/DDBJ whole genome shotgun (WGS) entry which is preliminary data.</text>
</comment>
<feature type="region of interest" description="Disordered" evidence="1">
    <location>
        <begin position="136"/>
        <end position="162"/>
    </location>
</feature>
<evidence type="ECO:0000313" key="4">
    <source>
        <dbReference type="Proteomes" id="UP000179014"/>
    </source>
</evidence>
<feature type="transmembrane region" description="Helical" evidence="2">
    <location>
        <begin position="12"/>
        <end position="39"/>
    </location>
</feature>
<keyword evidence="2" id="KW-1133">Transmembrane helix</keyword>
<feature type="compositionally biased region" description="Low complexity" evidence="1">
    <location>
        <begin position="136"/>
        <end position="155"/>
    </location>
</feature>
<dbReference type="Gene3D" id="3.20.20.80">
    <property type="entry name" value="Glycosidases"/>
    <property type="match status" value="1"/>
</dbReference>
<feature type="region of interest" description="Disordered" evidence="1">
    <location>
        <begin position="101"/>
        <end position="121"/>
    </location>
</feature>
<gene>
    <name evidence="3" type="ORF">A2118_03345</name>
</gene>
<evidence type="ECO:0000313" key="3">
    <source>
        <dbReference type="EMBL" id="OGG41105.1"/>
    </source>
</evidence>
<dbReference type="Pfam" id="PF18895">
    <property type="entry name" value="T4SS_pilin"/>
    <property type="match status" value="1"/>
</dbReference>
<dbReference type="AlphaFoldDB" id="A0A1F6BVX5"/>
<dbReference type="InterPro" id="IPR043993">
    <property type="entry name" value="T4SS_pilin"/>
</dbReference>
<feature type="transmembrane region" description="Helical" evidence="2">
    <location>
        <begin position="60"/>
        <end position="88"/>
    </location>
</feature>
<dbReference type="InterPro" id="IPR017853">
    <property type="entry name" value="GH"/>
</dbReference>
<dbReference type="SUPFAM" id="SSF51445">
    <property type="entry name" value="(Trans)glycosidases"/>
    <property type="match status" value="1"/>
</dbReference>
<dbReference type="STRING" id="1798474.A2118_03345"/>
<keyword evidence="2" id="KW-0472">Membrane</keyword>
<sequence>MPDVNTGYLTSYSAGIIGGINNLLVPVLMAVAFIFFLWGIYKYFILGAADKKSRTDGRQFALWGITGFVVILSLWGLVNLVMATLGLYATTAPKFQASYTSTNGGNSTGTNGGTELSGMPTAPSGVYPSSTVTYRTTPLQTGQTPSQTGTTGTSSTPPPPAQLTKNPAGIFCLLTGDTVQRPFSLTALNALTSWSNSNIDGVAERSWWNKVEPTQGVRDWSFIDEVVNTAKEKNKKISINIMAGINTPDWVYASGVPKFPVTFQGQSLTLPLLWDQKYLDLWGSLIQEAGERYDGDSSISYVHIAGIGPTAETYFVKSASEVAAMNALGGINKWIEGAEKIIDIYASAFPTTPIIIALSPPTIGADGDRAMKTVIEYGVSHYPGHFGIANHGLNATSNTGYLANKLISDHSSDSPVGFQMVWSTVGTNASLIQGTLAEALETANTLKAHFVEVYVVDCDNTSYASTLKHYGSIYKANAGVP</sequence>
<organism evidence="3 4">
    <name type="scientific">Candidatus Kaiserbacteria bacterium GWA2_50_9</name>
    <dbReference type="NCBI Taxonomy" id="1798474"/>
    <lineage>
        <taxon>Bacteria</taxon>
        <taxon>Candidatus Kaiseribacteriota</taxon>
    </lineage>
</organism>
<evidence type="ECO:0000256" key="1">
    <source>
        <dbReference type="SAM" id="MobiDB-lite"/>
    </source>
</evidence>
<accession>A0A1F6BVX5</accession>
<name>A0A1F6BVX5_9BACT</name>